<dbReference type="EMBL" id="BMAT01005880">
    <property type="protein sequence ID" value="GFS01483.1"/>
    <property type="molecule type" value="Genomic_DNA"/>
</dbReference>
<dbReference type="Proteomes" id="UP000762676">
    <property type="component" value="Unassembled WGS sequence"/>
</dbReference>
<comment type="caution">
    <text evidence="1">The sequence shown here is derived from an EMBL/GenBank/DDBJ whole genome shotgun (WGS) entry which is preliminary data.</text>
</comment>
<evidence type="ECO:0000313" key="1">
    <source>
        <dbReference type="EMBL" id="GFS01483.1"/>
    </source>
</evidence>
<name>A0AAV4HTM5_9GAST</name>
<evidence type="ECO:0000313" key="2">
    <source>
        <dbReference type="Proteomes" id="UP000762676"/>
    </source>
</evidence>
<sequence>MTTAVYLPCPEYQRRVTDREGRKTIAEELDHKARRDFRFTEADLDPTIIEVQVLERGQYFVSFQGDLFLLVSWSTSRHSAFGSKGSVFEPWLRWSAFNLQERLETHISLINY</sequence>
<organism evidence="1 2">
    <name type="scientific">Elysia marginata</name>
    <dbReference type="NCBI Taxonomy" id="1093978"/>
    <lineage>
        <taxon>Eukaryota</taxon>
        <taxon>Metazoa</taxon>
        <taxon>Spiralia</taxon>
        <taxon>Lophotrochozoa</taxon>
        <taxon>Mollusca</taxon>
        <taxon>Gastropoda</taxon>
        <taxon>Heterobranchia</taxon>
        <taxon>Euthyneura</taxon>
        <taxon>Panpulmonata</taxon>
        <taxon>Sacoglossa</taxon>
        <taxon>Placobranchoidea</taxon>
        <taxon>Plakobranchidae</taxon>
        <taxon>Elysia</taxon>
    </lineage>
</organism>
<accession>A0AAV4HTM5</accession>
<protein>
    <submittedName>
        <fullName evidence="1">Uncharacterized protein</fullName>
    </submittedName>
</protein>
<dbReference type="AlphaFoldDB" id="A0AAV4HTM5"/>
<proteinExistence type="predicted"/>
<gene>
    <name evidence="1" type="ORF">ElyMa_002839800</name>
</gene>
<reference evidence="1 2" key="1">
    <citation type="journal article" date="2021" name="Elife">
        <title>Chloroplast acquisition without the gene transfer in kleptoplastic sea slugs, Plakobranchus ocellatus.</title>
        <authorList>
            <person name="Maeda T."/>
            <person name="Takahashi S."/>
            <person name="Yoshida T."/>
            <person name="Shimamura S."/>
            <person name="Takaki Y."/>
            <person name="Nagai Y."/>
            <person name="Toyoda A."/>
            <person name="Suzuki Y."/>
            <person name="Arimoto A."/>
            <person name="Ishii H."/>
            <person name="Satoh N."/>
            <person name="Nishiyama T."/>
            <person name="Hasebe M."/>
            <person name="Maruyama T."/>
            <person name="Minagawa J."/>
            <person name="Obokata J."/>
            <person name="Shigenobu S."/>
        </authorList>
    </citation>
    <scope>NUCLEOTIDE SEQUENCE [LARGE SCALE GENOMIC DNA]</scope>
</reference>
<keyword evidence="2" id="KW-1185">Reference proteome</keyword>